<dbReference type="Proteomes" id="UP000035268">
    <property type="component" value="Chromosome"/>
</dbReference>
<dbReference type="SUPFAM" id="SSF47781">
    <property type="entry name" value="RuvA domain 2-like"/>
    <property type="match status" value="1"/>
</dbReference>
<keyword evidence="11 14" id="KW-0234">DNA repair</keyword>
<dbReference type="HAMAP" id="MF_01588">
    <property type="entry name" value="DNA_ligase_A"/>
    <property type="match status" value="1"/>
</dbReference>
<evidence type="ECO:0000256" key="2">
    <source>
        <dbReference type="ARBA" id="ARBA00012722"/>
    </source>
</evidence>
<dbReference type="PROSITE" id="PS50172">
    <property type="entry name" value="BRCT"/>
    <property type="match status" value="1"/>
</dbReference>
<dbReference type="Pfam" id="PF01653">
    <property type="entry name" value="DNA_ligase_aden"/>
    <property type="match status" value="1"/>
</dbReference>
<evidence type="ECO:0000256" key="14">
    <source>
        <dbReference type="HAMAP-Rule" id="MF_01588"/>
    </source>
</evidence>
<dbReference type="Pfam" id="PF12826">
    <property type="entry name" value="HHH_2"/>
    <property type="match status" value="1"/>
</dbReference>
<dbReference type="InterPro" id="IPR036420">
    <property type="entry name" value="BRCT_dom_sf"/>
</dbReference>
<evidence type="ECO:0000313" key="18">
    <source>
        <dbReference type="Proteomes" id="UP000035268"/>
    </source>
</evidence>
<comment type="cofactor">
    <cofactor evidence="14">
        <name>Mg(2+)</name>
        <dbReference type="ChEBI" id="CHEBI:18420"/>
    </cofactor>
    <cofactor evidence="14">
        <name>Mn(2+)</name>
        <dbReference type="ChEBI" id="CHEBI:29035"/>
    </cofactor>
</comment>
<feature type="binding site" evidence="14">
    <location>
        <position position="413"/>
    </location>
    <ligand>
        <name>Zn(2+)</name>
        <dbReference type="ChEBI" id="CHEBI:29105"/>
    </ligand>
</feature>
<dbReference type="InterPro" id="IPR041663">
    <property type="entry name" value="DisA/LigA_HHH"/>
</dbReference>
<dbReference type="PIRSF" id="PIRSF001604">
    <property type="entry name" value="LigA"/>
    <property type="match status" value="1"/>
</dbReference>
<dbReference type="GO" id="GO:0003677">
    <property type="term" value="F:DNA binding"/>
    <property type="evidence" value="ECO:0007669"/>
    <property type="project" value="InterPro"/>
</dbReference>
<evidence type="ECO:0000259" key="16">
    <source>
        <dbReference type="PROSITE" id="PS50172"/>
    </source>
</evidence>
<feature type="binding site" evidence="14">
    <location>
        <position position="118"/>
    </location>
    <ligand>
        <name>NAD(+)</name>
        <dbReference type="ChEBI" id="CHEBI:57540"/>
    </ligand>
</feature>
<dbReference type="NCBIfam" id="NF005932">
    <property type="entry name" value="PRK07956.1"/>
    <property type="match status" value="1"/>
</dbReference>
<name>A0A0G3ELM6_9BACT</name>
<dbReference type="SMART" id="SM00532">
    <property type="entry name" value="LIGANc"/>
    <property type="match status" value="1"/>
</dbReference>
<evidence type="ECO:0000256" key="4">
    <source>
        <dbReference type="ARBA" id="ARBA00022598"/>
    </source>
</evidence>
<dbReference type="NCBIfam" id="TIGR00575">
    <property type="entry name" value="dnlj"/>
    <property type="match status" value="1"/>
</dbReference>
<dbReference type="FunFam" id="1.10.150.20:FF:000007">
    <property type="entry name" value="DNA ligase"/>
    <property type="match status" value="1"/>
</dbReference>
<evidence type="ECO:0000256" key="7">
    <source>
        <dbReference type="ARBA" id="ARBA00022763"/>
    </source>
</evidence>
<reference evidence="18" key="1">
    <citation type="submission" date="2015-02" db="EMBL/GenBank/DDBJ databases">
        <title>Description and complete genome sequence of the first cultured representative of the subdivision 5 of the Verrucomicrobia phylum.</title>
        <authorList>
            <person name="Spring S."/>
            <person name="Bunk B."/>
            <person name="Sproer C."/>
            <person name="Klenk H.-P."/>
        </authorList>
    </citation>
    <scope>NUCLEOTIDE SEQUENCE [LARGE SCALE GENOMIC DNA]</scope>
    <source>
        <strain evidence="18">L21-Fru-AB</strain>
    </source>
</reference>
<keyword evidence="18" id="KW-1185">Reference proteome</keyword>
<dbReference type="Gene3D" id="2.40.50.140">
    <property type="entry name" value="Nucleic acid-binding proteins"/>
    <property type="match status" value="1"/>
</dbReference>
<feature type="binding site" evidence="14">
    <location>
        <position position="295"/>
    </location>
    <ligand>
        <name>NAD(+)</name>
        <dbReference type="ChEBI" id="CHEBI:57540"/>
    </ligand>
</feature>
<dbReference type="AlphaFoldDB" id="A0A0G3ELM6"/>
<dbReference type="SUPFAM" id="SSF52113">
    <property type="entry name" value="BRCT domain"/>
    <property type="match status" value="1"/>
</dbReference>
<dbReference type="Pfam" id="PF14520">
    <property type="entry name" value="HHH_5"/>
    <property type="match status" value="1"/>
</dbReference>
<dbReference type="PROSITE" id="PS01056">
    <property type="entry name" value="DNA_LIGASE_N2"/>
    <property type="match status" value="1"/>
</dbReference>
<feature type="binding site" evidence="14">
    <location>
        <position position="319"/>
    </location>
    <ligand>
        <name>NAD(+)</name>
        <dbReference type="ChEBI" id="CHEBI:57540"/>
    </ligand>
</feature>
<organism evidence="17 18">
    <name type="scientific">Kiritimatiella glycovorans</name>
    <dbReference type="NCBI Taxonomy" id="1307763"/>
    <lineage>
        <taxon>Bacteria</taxon>
        <taxon>Pseudomonadati</taxon>
        <taxon>Kiritimatiellota</taxon>
        <taxon>Kiritimatiellia</taxon>
        <taxon>Kiritimatiellales</taxon>
        <taxon>Kiritimatiellaceae</taxon>
        <taxon>Kiritimatiella</taxon>
    </lineage>
</organism>
<dbReference type="InterPro" id="IPR010994">
    <property type="entry name" value="RuvA_2-like"/>
</dbReference>
<feature type="binding site" evidence="14">
    <location>
        <position position="141"/>
    </location>
    <ligand>
        <name>NAD(+)</name>
        <dbReference type="ChEBI" id="CHEBI:57540"/>
    </ligand>
</feature>
<evidence type="ECO:0000256" key="8">
    <source>
        <dbReference type="ARBA" id="ARBA00022833"/>
    </source>
</evidence>
<comment type="function">
    <text evidence="1 14">DNA ligase that catalyzes the formation of phosphodiester linkages between 5'-phosphoryl and 3'-hydroxyl groups in double-stranded DNA using NAD as a coenzyme and as the energy source for the reaction. It is essential for DNA replication and repair of damaged DNA.</text>
</comment>
<dbReference type="InterPro" id="IPR001357">
    <property type="entry name" value="BRCT_dom"/>
</dbReference>
<evidence type="ECO:0000256" key="1">
    <source>
        <dbReference type="ARBA" id="ARBA00004067"/>
    </source>
</evidence>
<dbReference type="Gene3D" id="3.40.50.10190">
    <property type="entry name" value="BRCT domain"/>
    <property type="match status" value="1"/>
</dbReference>
<comment type="similarity">
    <text evidence="13 14">Belongs to the NAD-dependent DNA ligase family. LigA subfamily.</text>
</comment>
<dbReference type="PANTHER" id="PTHR23389">
    <property type="entry name" value="CHROMOSOME TRANSMISSION FIDELITY FACTOR 18"/>
    <property type="match status" value="1"/>
</dbReference>
<feature type="active site" description="N6-AMP-lysine intermediate" evidence="14">
    <location>
        <position position="120"/>
    </location>
</feature>
<dbReference type="FunFam" id="1.10.287.610:FF:000002">
    <property type="entry name" value="DNA ligase"/>
    <property type="match status" value="1"/>
</dbReference>
<dbReference type="FunFam" id="1.10.150.20:FF:000006">
    <property type="entry name" value="DNA ligase"/>
    <property type="match status" value="1"/>
</dbReference>
<dbReference type="GO" id="GO:0003911">
    <property type="term" value="F:DNA ligase (NAD+) activity"/>
    <property type="evidence" value="ECO:0007669"/>
    <property type="project" value="UniProtKB-UniRule"/>
</dbReference>
<dbReference type="PANTHER" id="PTHR23389:SF9">
    <property type="entry name" value="DNA LIGASE"/>
    <property type="match status" value="1"/>
</dbReference>
<keyword evidence="10 14" id="KW-0520">NAD</keyword>
<keyword evidence="5 14" id="KW-0235">DNA replication</keyword>
<dbReference type="InterPro" id="IPR004150">
    <property type="entry name" value="NAD_DNA_ligase_OB"/>
</dbReference>
<accession>A0A0G3ELM6</accession>
<dbReference type="GO" id="GO:0005829">
    <property type="term" value="C:cytosol"/>
    <property type="evidence" value="ECO:0007669"/>
    <property type="project" value="TreeGrafter"/>
</dbReference>
<reference evidence="17 18" key="2">
    <citation type="journal article" date="2016" name="ISME J.">
        <title>Characterization of the first cultured representative of Verrucomicrobia subdivision 5 indicates the proposal of a novel phylum.</title>
        <authorList>
            <person name="Spring S."/>
            <person name="Bunk B."/>
            <person name="Sproer C."/>
            <person name="Schumann P."/>
            <person name="Rohde M."/>
            <person name="Tindall B.J."/>
            <person name="Klenk H.P."/>
        </authorList>
    </citation>
    <scope>NUCLEOTIDE SEQUENCE [LARGE SCALE GENOMIC DNA]</scope>
    <source>
        <strain evidence="17 18">L21-Fru-AB</strain>
    </source>
</reference>
<feature type="binding site" evidence="14">
    <location>
        <begin position="38"/>
        <end position="42"/>
    </location>
    <ligand>
        <name>NAD(+)</name>
        <dbReference type="ChEBI" id="CHEBI:57540"/>
    </ligand>
</feature>
<proteinExistence type="inferred from homology"/>
<sequence length="679" mass="76163">MTTMNSSTGIRDEIERLRREIERHNRRYYVEAAPEISDREYDRLMDRLEQLETEHPEYADPDSPTRRVGGEPLEGFRNVRHHIPMLSLANTYSKDELRDFDRRVRRLIPEEEFTYALEPKVDGVAVALRYENGRLALGATRGDGTTGDDITANLRTIASIPLRLSGSGRVPEVLEVRGEAYMTRRGFAEINRTREETGQNPFANPRNACAGSLKQLDPRVVAERPLGAVFYGVGATSFDLPATHHELLDQLKDFGIPILPFHPVCPDLDAVLQRLDELRERRHDFSFEIDGGVIKVNERRFYDTLGTTAKSPRWAVAYKYEAEQAETTLRDIRIRIGRTGVLTPVAELEPVTVAGSTIHRATLHNPDEIARKDIRIGDRVIVEKAGEVIPAVVGVNRDARDGDEPIFDMNEACRREGIVPVKNEHEVAWRLAGGHQPERVKRALEHFAQRNAMDIDGLGEALIGQLVDREQVRSPADLYELTKDRLLELDRMADKSADNLLRAIEESKKRPFDRVLFALGIPMVGARTARVLADEFGSIDELAEASEERLEQIADIGPIMARSIAEFFAGDEHRKCIERLREAGVRMEREGPREDSSFLGGMTFVLTGSLESMTRDEAADAIEQRGGRVTSSVSNNTDYVVAGANPGSKLDKARRLGVRVLDESALKTMLSAKETANME</sequence>
<evidence type="ECO:0000256" key="9">
    <source>
        <dbReference type="ARBA" id="ARBA00022842"/>
    </source>
</evidence>
<evidence type="ECO:0000256" key="13">
    <source>
        <dbReference type="ARBA" id="ARBA00060881"/>
    </source>
</evidence>
<dbReference type="Gene3D" id="1.10.150.20">
    <property type="entry name" value="5' to 3' exonuclease, C-terminal subdomain"/>
    <property type="match status" value="2"/>
</dbReference>
<dbReference type="GO" id="GO:0046872">
    <property type="term" value="F:metal ion binding"/>
    <property type="evidence" value="ECO:0007669"/>
    <property type="project" value="UniProtKB-KW"/>
</dbReference>
<dbReference type="EMBL" id="CP010904">
    <property type="protein sequence ID" value="AKJ65054.1"/>
    <property type="molecule type" value="Genomic_DNA"/>
</dbReference>
<dbReference type="PATRIC" id="fig|1609981.3.peg.1887"/>
<dbReference type="SMART" id="SM00278">
    <property type="entry name" value="HhH1"/>
    <property type="match status" value="4"/>
</dbReference>
<dbReference type="InterPro" id="IPR018239">
    <property type="entry name" value="DNA_ligase_AS"/>
</dbReference>
<dbReference type="Gene3D" id="1.10.287.610">
    <property type="entry name" value="Helix hairpin bin"/>
    <property type="match status" value="1"/>
</dbReference>
<keyword evidence="14" id="KW-0464">Manganese</keyword>
<evidence type="ECO:0000256" key="11">
    <source>
        <dbReference type="ARBA" id="ARBA00023204"/>
    </source>
</evidence>
<dbReference type="STRING" id="1307763.L21SP4_01817"/>
<dbReference type="SUPFAM" id="SSF56091">
    <property type="entry name" value="DNA ligase/mRNA capping enzyme, catalytic domain"/>
    <property type="match status" value="1"/>
</dbReference>
<evidence type="ECO:0000256" key="6">
    <source>
        <dbReference type="ARBA" id="ARBA00022723"/>
    </source>
</evidence>
<dbReference type="EC" id="6.5.1.2" evidence="2 14"/>
<dbReference type="CDD" id="cd00114">
    <property type="entry name" value="LIGANc"/>
    <property type="match status" value="1"/>
</dbReference>
<keyword evidence="4 14" id="KW-0436">Ligase</keyword>
<keyword evidence="9 14" id="KW-0460">Magnesium</keyword>
<dbReference type="SMART" id="SM00292">
    <property type="entry name" value="BRCT"/>
    <property type="match status" value="1"/>
</dbReference>
<dbReference type="Pfam" id="PF00533">
    <property type="entry name" value="BRCT"/>
    <property type="match status" value="1"/>
</dbReference>
<dbReference type="KEGG" id="vbl:L21SP4_01817"/>
<feature type="domain" description="BRCT" evidence="16">
    <location>
        <begin position="594"/>
        <end position="679"/>
    </location>
</feature>
<evidence type="ECO:0000256" key="12">
    <source>
        <dbReference type="ARBA" id="ARBA00034005"/>
    </source>
</evidence>
<feature type="binding site" evidence="14">
    <location>
        <position position="179"/>
    </location>
    <ligand>
        <name>NAD(+)</name>
        <dbReference type="ChEBI" id="CHEBI:57540"/>
    </ligand>
</feature>
<dbReference type="SUPFAM" id="SSF50249">
    <property type="entry name" value="Nucleic acid-binding proteins"/>
    <property type="match status" value="1"/>
</dbReference>
<keyword evidence="7 14" id="KW-0227">DNA damage</keyword>
<evidence type="ECO:0000256" key="15">
    <source>
        <dbReference type="RuleBase" id="RU000618"/>
    </source>
</evidence>
<dbReference type="InterPro" id="IPR013839">
    <property type="entry name" value="DNAligase_adenylation"/>
</dbReference>
<dbReference type="Gene3D" id="3.30.470.30">
    <property type="entry name" value="DNA ligase/mRNA capping enzyme"/>
    <property type="match status" value="1"/>
</dbReference>
<evidence type="ECO:0000256" key="5">
    <source>
        <dbReference type="ARBA" id="ARBA00022705"/>
    </source>
</evidence>
<protein>
    <recommendedName>
        <fullName evidence="3 14">DNA ligase</fullName>
        <ecNumber evidence="2 14">6.5.1.2</ecNumber>
    </recommendedName>
    <alternativeName>
        <fullName evidence="14">Polydeoxyribonucleotide synthase [NAD(+)]</fullName>
    </alternativeName>
</protein>
<dbReference type="GO" id="GO:0006281">
    <property type="term" value="P:DNA repair"/>
    <property type="evidence" value="ECO:0007669"/>
    <property type="project" value="UniProtKB-KW"/>
</dbReference>
<gene>
    <name evidence="14 17" type="primary">ligA</name>
    <name evidence="17" type="ORF">L21SP4_01817</name>
</gene>
<keyword evidence="8 14" id="KW-0862">Zinc</keyword>
<dbReference type="InterPro" id="IPR001679">
    <property type="entry name" value="DNA_ligase"/>
</dbReference>
<evidence type="ECO:0000313" key="17">
    <source>
        <dbReference type="EMBL" id="AKJ65054.1"/>
    </source>
</evidence>
<dbReference type="InterPro" id="IPR012340">
    <property type="entry name" value="NA-bd_OB-fold"/>
</dbReference>
<dbReference type="Pfam" id="PF03120">
    <property type="entry name" value="OB_DNA_ligase"/>
    <property type="match status" value="1"/>
</dbReference>
<dbReference type="CDD" id="cd17748">
    <property type="entry name" value="BRCT_DNA_ligase_like"/>
    <property type="match status" value="1"/>
</dbReference>
<dbReference type="FunFam" id="3.30.470.30:FF:000001">
    <property type="entry name" value="DNA ligase"/>
    <property type="match status" value="1"/>
</dbReference>
<feature type="binding site" evidence="14">
    <location>
        <begin position="87"/>
        <end position="88"/>
    </location>
    <ligand>
        <name>NAD(+)</name>
        <dbReference type="ChEBI" id="CHEBI:57540"/>
    </ligand>
</feature>
<comment type="catalytic activity">
    <reaction evidence="12 14 15">
        <text>NAD(+) + (deoxyribonucleotide)n-3'-hydroxyl + 5'-phospho-(deoxyribonucleotide)m = (deoxyribonucleotide)n+m + AMP + beta-nicotinamide D-nucleotide.</text>
        <dbReference type="EC" id="6.5.1.2"/>
    </reaction>
</comment>
<dbReference type="InterPro" id="IPR013840">
    <property type="entry name" value="DNAligase_N"/>
</dbReference>
<dbReference type="GO" id="GO:0006260">
    <property type="term" value="P:DNA replication"/>
    <property type="evidence" value="ECO:0007669"/>
    <property type="project" value="UniProtKB-KW"/>
</dbReference>
<dbReference type="InterPro" id="IPR033136">
    <property type="entry name" value="DNA_ligase_CS"/>
</dbReference>
<dbReference type="InterPro" id="IPR003583">
    <property type="entry name" value="Hlx-hairpin-Hlx_DNA-bd_motif"/>
</dbReference>
<evidence type="ECO:0000256" key="3">
    <source>
        <dbReference type="ARBA" id="ARBA00013308"/>
    </source>
</evidence>
<dbReference type="FunFam" id="2.40.50.140:FF:000012">
    <property type="entry name" value="DNA ligase"/>
    <property type="match status" value="1"/>
</dbReference>
<comment type="caution">
    <text evidence="14">Lacks conserved residue(s) required for the propagation of feature annotation.</text>
</comment>
<dbReference type="PROSITE" id="PS01055">
    <property type="entry name" value="DNA_LIGASE_N1"/>
    <property type="match status" value="1"/>
</dbReference>
<keyword evidence="6 14" id="KW-0479">Metal-binding</keyword>
<evidence type="ECO:0000256" key="10">
    <source>
        <dbReference type="ARBA" id="ARBA00023027"/>
    </source>
</evidence>